<evidence type="ECO:0000256" key="1">
    <source>
        <dbReference type="SAM" id="MobiDB-lite"/>
    </source>
</evidence>
<feature type="region of interest" description="Disordered" evidence="1">
    <location>
        <begin position="170"/>
        <end position="209"/>
    </location>
</feature>
<comment type="caution">
    <text evidence="2">The sequence shown here is derived from an EMBL/GenBank/DDBJ whole genome shotgun (WGS) entry which is preliminary data.</text>
</comment>
<feature type="compositionally biased region" description="Basic and acidic residues" evidence="1">
    <location>
        <begin position="191"/>
        <end position="203"/>
    </location>
</feature>
<keyword evidence="3" id="KW-1185">Reference proteome</keyword>
<reference evidence="3" key="1">
    <citation type="journal article" date="2019" name="Int. J. Syst. Evol. Microbiol.">
        <title>The Global Catalogue of Microorganisms (GCM) 10K type strain sequencing project: providing services to taxonomists for standard genome sequencing and annotation.</title>
        <authorList>
            <consortium name="The Broad Institute Genomics Platform"/>
            <consortium name="The Broad Institute Genome Sequencing Center for Infectious Disease"/>
            <person name="Wu L."/>
            <person name="Ma J."/>
        </authorList>
    </citation>
    <scope>NUCLEOTIDE SEQUENCE [LARGE SCALE GENOMIC DNA]</scope>
    <source>
        <strain evidence="3">JCM 13852</strain>
    </source>
</reference>
<protein>
    <recommendedName>
        <fullName evidence="4">Transposase</fullName>
    </recommendedName>
</protein>
<evidence type="ECO:0000313" key="3">
    <source>
        <dbReference type="Proteomes" id="UP001596183"/>
    </source>
</evidence>
<name>A0ABW0XUR5_9ACTN</name>
<gene>
    <name evidence="2" type="ORF">ACFP2V_27115</name>
</gene>
<feature type="region of interest" description="Disordered" evidence="1">
    <location>
        <begin position="225"/>
        <end position="285"/>
    </location>
</feature>
<evidence type="ECO:0000313" key="2">
    <source>
        <dbReference type="EMBL" id="MFC5673638.1"/>
    </source>
</evidence>
<evidence type="ECO:0008006" key="4">
    <source>
        <dbReference type="Google" id="ProtNLM"/>
    </source>
</evidence>
<accession>A0ABW0XUR5</accession>
<dbReference type="Proteomes" id="UP001596183">
    <property type="component" value="Unassembled WGS sequence"/>
</dbReference>
<proteinExistence type="predicted"/>
<dbReference type="RefSeq" id="WP_381217778.1">
    <property type="nucleotide sequence ID" value="NZ_JBHSPC010000093.1"/>
</dbReference>
<feature type="compositionally biased region" description="Polar residues" evidence="1">
    <location>
        <begin position="272"/>
        <end position="285"/>
    </location>
</feature>
<organism evidence="2 3">
    <name type="scientific">Streptomyces incanus</name>
    <dbReference type="NCBI Taxonomy" id="887453"/>
    <lineage>
        <taxon>Bacteria</taxon>
        <taxon>Bacillati</taxon>
        <taxon>Actinomycetota</taxon>
        <taxon>Actinomycetes</taxon>
        <taxon>Kitasatosporales</taxon>
        <taxon>Streptomycetaceae</taxon>
        <taxon>Streptomyces</taxon>
    </lineage>
</organism>
<sequence length="285" mass="30984">MSGTAGVRFSPALAVKETVREAIVNIAEDAWTPIEYTAAVWDNEDECWVSDAEIAELPFTAFTSKRKQFHTTARLIVRRVKRLNPKTVPEGQAELFGVWRHHVVFTDSRFTLAQAEPMYREHAVVEQVFTDLEASALGHLPSGKFTANSPRGGAPGLAATAHNLTWAASPRLHRSRQSADRHHPPPPRPRPGPDRGQGPDDHPAPTSTLALGSRLHRPVDDHRTASAHLTQLPDARPRPGRTLGEPAIGTATRQNVLPAPGKITRTPPEIGVQNSRGGSMVSQAG</sequence>
<dbReference type="EMBL" id="JBHSPC010000093">
    <property type="protein sequence ID" value="MFC5673638.1"/>
    <property type="molecule type" value="Genomic_DNA"/>
</dbReference>